<gene>
    <name evidence="2" type="ORF">PP2015_2283</name>
</gene>
<evidence type="ECO:0000256" key="1">
    <source>
        <dbReference type="SAM" id="Phobius"/>
    </source>
</evidence>
<evidence type="ECO:0000313" key="2">
    <source>
        <dbReference type="EMBL" id="ALO42780.1"/>
    </source>
</evidence>
<protein>
    <submittedName>
        <fullName evidence="2">Uncharacterized protein</fullName>
    </submittedName>
</protein>
<sequence>MEDVFSEIGKGFLRAIGYILAEIFYGTICYWVGWPICKLLTFGRYPRPKQFVYLEGDSSSGFWCSAVGFMTIIITVLYFAGAFAS</sequence>
<organism evidence="2 3">
    <name type="scientific">Pseudoalteromonas phenolica</name>
    <dbReference type="NCBI Taxonomy" id="161398"/>
    <lineage>
        <taxon>Bacteria</taxon>
        <taxon>Pseudomonadati</taxon>
        <taxon>Pseudomonadota</taxon>
        <taxon>Gammaproteobacteria</taxon>
        <taxon>Alteromonadales</taxon>
        <taxon>Pseudoalteromonadaceae</taxon>
        <taxon>Pseudoalteromonas</taxon>
    </lineage>
</organism>
<dbReference type="KEGG" id="pphe:PP2015_2283"/>
<keyword evidence="1" id="KW-0472">Membrane</keyword>
<proteinExistence type="predicted"/>
<dbReference type="PATRIC" id="fig|161398.10.peg.2329"/>
<dbReference type="Proteomes" id="UP000061457">
    <property type="component" value="Chromosome I"/>
</dbReference>
<dbReference type="OrthoDB" id="9767214at2"/>
<reference evidence="2 3" key="1">
    <citation type="submission" date="2015-11" db="EMBL/GenBank/DDBJ databases">
        <authorList>
            <person name="Zhang Y."/>
            <person name="Guo Z."/>
        </authorList>
    </citation>
    <scope>NUCLEOTIDE SEQUENCE [LARGE SCALE GENOMIC DNA]</scope>
    <source>
        <strain evidence="2 3">KCTC 12086</strain>
    </source>
</reference>
<evidence type="ECO:0000313" key="3">
    <source>
        <dbReference type="Proteomes" id="UP000061457"/>
    </source>
</evidence>
<dbReference type="EMBL" id="CP013187">
    <property type="protein sequence ID" value="ALO42780.1"/>
    <property type="molecule type" value="Genomic_DNA"/>
</dbReference>
<keyword evidence="1" id="KW-0812">Transmembrane</keyword>
<dbReference type="AlphaFoldDB" id="A0A0S2K376"/>
<keyword evidence="3" id="KW-1185">Reference proteome</keyword>
<name>A0A0S2K376_9GAMM</name>
<dbReference type="RefSeq" id="WP_058030488.1">
    <property type="nucleotide sequence ID" value="NZ_CP013187.1"/>
</dbReference>
<accession>A0A0S2K376</accession>
<keyword evidence="1" id="KW-1133">Transmembrane helix</keyword>
<feature type="transmembrane region" description="Helical" evidence="1">
    <location>
        <begin position="12"/>
        <end position="33"/>
    </location>
</feature>
<feature type="transmembrane region" description="Helical" evidence="1">
    <location>
        <begin position="60"/>
        <end position="84"/>
    </location>
</feature>